<dbReference type="InterPro" id="IPR051603">
    <property type="entry name" value="Zinc-ADH_QOR/CCCR"/>
</dbReference>
<dbReference type="PANTHER" id="PTHR44154:SF1">
    <property type="entry name" value="QUINONE OXIDOREDUCTASE"/>
    <property type="match status" value="1"/>
</dbReference>
<protein>
    <submittedName>
        <fullName evidence="3">GroES-like protein</fullName>
    </submittedName>
</protein>
<evidence type="ECO:0000313" key="4">
    <source>
        <dbReference type="Proteomes" id="UP001219525"/>
    </source>
</evidence>
<keyword evidence="1" id="KW-0521">NADP</keyword>
<dbReference type="SUPFAM" id="SSF51735">
    <property type="entry name" value="NAD(P)-binding Rossmann-fold domains"/>
    <property type="match status" value="1"/>
</dbReference>
<proteinExistence type="predicted"/>
<organism evidence="3 4">
    <name type="scientific">Mycena pura</name>
    <dbReference type="NCBI Taxonomy" id="153505"/>
    <lineage>
        <taxon>Eukaryota</taxon>
        <taxon>Fungi</taxon>
        <taxon>Dikarya</taxon>
        <taxon>Basidiomycota</taxon>
        <taxon>Agaricomycotina</taxon>
        <taxon>Agaricomycetes</taxon>
        <taxon>Agaricomycetidae</taxon>
        <taxon>Agaricales</taxon>
        <taxon>Marasmiineae</taxon>
        <taxon>Mycenaceae</taxon>
        <taxon>Mycena</taxon>
    </lineage>
</organism>
<dbReference type="Pfam" id="PF13602">
    <property type="entry name" value="ADH_zinc_N_2"/>
    <property type="match status" value="1"/>
</dbReference>
<evidence type="ECO:0000259" key="2">
    <source>
        <dbReference type="SMART" id="SM00829"/>
    </source>
</evidence>
<sequence length="349" mass="36565">MANEITLPSTMRAFIVEEFGDVEKSLKINTVSTPAPAPGFAIIKVKAFGINHAEMHMRRGEWAEYMPIIGIECVGVVVSSVADGASPALAPGTPVVTLMGGLGRTLNGSYAEYTAARLANVVPVSAAVVAALGWTRLAALPETYATAWTCIARNLDLRKGERLLVRGASSALGRAAVVLAARMGAVVTGTARKAEPEAGLAALGAQEVLLERGAALTEALVAEGRKFDKILELVGNSTVLGSLHLVRRDGRVCLAGWLGGLESVEFNPLAQKMPSGVHLSFFGSFAFGEPEFPLTDVPLGEIAEMAASGKINADPKREFNFTEEGVRAAHRLMEAGQAGGKMVVVVESS</sequence>
<comment type="caution">
    <text evidence="3">The sequence shown here is derived from an EMBL/GenBank/DDBJ whole genome shotgun (WGS) entry which is preliminary data.</text>
</comment>
<dbReference type="Gene3D" id="3.90.180.10">
    <property type="entry name" value="Medium-chain alcohol dehydrogenases, catalytic domain"/>
    <property type="match status" value="1"/>
</dbReference>
<gene>
    <name evidence="3" type="ORF">GGX14DRAFT_695682</name>
</gene>
<dbReference type="AlphaFoldDB" id="A0AAD6VPL4"/>
<dbReference type="EMBL" id="JARJCW010000012">
    <property type="protein sequence ID" value="KAJ7218422.1"/>
    <property type="molecule type" value="Genomic_DNA"/>
</dbReference>
<name>A0AAD6VPL4_9AGAR</name>
<evidence type="ECO:0000256" key="1">
    <source>
        <dbReference type="ARBA" id="ARBA00022857"/>
    </source>
</evidence>
<reference evidence="3" key="1">
    <citation type="submission" date="2023-03" db="EMBL/GenBank/DDBJ databases">
        <title>Massive genome expansion in bonnet fungi (Mycena s.s.) driven by repeated elements and novel gene families across ecological guilds.</title>
        <authorList>
            <consortium name="Lawrence Berkeley National Laboratory"/>
            <person name="Harder C.B."/>
            <person name="Miyauchi S."/>
            <person name="Viragh M."/>
            <person name="Kuo A."/>
            <person name="Thoen E."/>
            <person name="Andreopoulos B."/>
            <person name="Lu D."/>
            <person name="Skrede I."/>
            <person name="Drula E."/>
            <person name="Henrissat B."/>
            <person name="Morin E."/>
            <person name="Kohler A."/>
            <person name="Barry K."/>
            <person name="LaButti K."/>
            <person name="Morin E."/>
            <person name="Salamov A."/>
            <person name="Lipzen A."/>
            <person name="Mereny Z."/>
            <person name="Hegedus B."/>
            <person name="Baldrian P."/>
            <person name="Stursova M."/>
            <person name="Weitz H."/>
            <person name="Taylor A."/>
            <person name="Grigoriev I.V."/>
            <person name="Nagy L.G."/>
            <person name="Martin F."/>
            <person name="Kauserud H."/>
        </authorList>
    </citation>
    <scope>NUCLEOTIDE SEQUENCE</scope>
    <source>
        <strain evidence="3">9144</strain>
    </source>
</reference>
<dbReference type="SMART" id="SM00829">
    <property type="entry name" value="PKS_ER"/>
    <property type="match status" value="1"/>
</dbReference>
<dbReference type="Gene3D" id="3.40.50.720">
    <property type="entry name" value="NAD(P)-binding Rossmann-like Domain"/>
    <property type="match status" value="1"/>
</dbReference>
<dbReference type="SUPFAM" id="SSF50129">
    <property type="entry name" value="GroES-like"/>
    <property type="match status" value="1"/>
</dbReference>
<dbReference type="InterPro" id="IPR011032">
    <property type="entry name" value="GroES-like_sf"/>
</dbReference>
<dbReference type="InterPro" id="IPR036291">
    <property type="entry name" value="NAD(P)-bd_dom_sf"/>
</dbReference>
<dbReference type="InterPro" id="IPR020843">
    <property type="entry name" value="ER"/>
</dbReference>
<dbReference type="PANTHER" id="PTHR44154">
    <property type="entry name" value="QUINONE OXIDOREDUCTASE"/>
    <property type="match status" value="1"/>
</dbReference>
<dbReference type="Pfam" id="PF08240">
    <property type="entry name" value="ADH_N"/>
    <property type="match status" value="1"/>
</dbReference>
<dbReference type="Proteomes" id="UP001219525">
    <property type="component" value="Unassembled WGS sequence"/>
</dbReference>
<accession>A0AAD6VPL4</accession>
<evidence type="ECO:0000313" key="3">
    <source>
        <dbReference type="EMBL" id="KAJ7218422.1"/>
    </source>
</evidence>
<feature type="domain" description="Enoyl reductase (ER)" evidence="2">
    <location>
        <begin position="20"/>
        <end position="344"/>
    </location>
</feature>
<dbReference type="GO" id="GO:0016491">
    <property type="term" value="F:oxidoreductase activity"/>
    <property type="evidence" value="ECO:0007669"/>
    <property type="project" value="InterPro"/>
</dbReference>
<dbReference type="InterPro" id="IPR013154">
    <property type="entry name" value="ADH-like_N"/>
</dbReference>
<keyword evidence="4" id="KW-1185">Reference proteome</keyword>